<dbReference type="InterPro" id="IPR035976">
    <property type="entry name" value="Sushi/SCR/CCP_sf"/>
</dbReference>
<keyword evidence="2" id="KW-0732">Signal</keyword>
<dbReference type="PROSITE" id="PS50923">
    <property type="entry name" value="SUSHI"/>
    <property type="match status" value="2"/>
</dbReference>
<gene>
    <name evidence="7" type="ORF">JD844_017433</name>
</gene>
<dbReference type="Gene3D" id="2.10.70.10">
    <property type="entry name" value="Complement Module, domain 1"/>
    <property type="match status" value="2"/>
</dbReference>
<evidence type="ECO:0000256" key="5">
    <source>
        <dbReference type="SAM" id="MobiDB-lite"/>
    </source>
</evidence>
<proteinExistence type="predicted"/>
<dbReference type="Proteomes" id="UP000826234">
    <property type="component" value="Unassembled WGS sequence"/>
</dbReference>
<dbReference type="CDD" id="cd00033">
    <property type="entry name" value="CCP"/>
    <property type="match status" value="2"/>
</dbReference>
<keyword evidence="8" id="KW-1185">Reference proteome</keyword>
<feature type="compositionally biased region" description="Polar residues" evidence="5">
    <location>
        <begin position="8"/>
        <end position="19"/>
    </location>
</feature>
<reference evidence="7 8" key="1">
    <citation type="journal article" date="2022" name="Gigascience">
        <title>A chromosome-level genome assembly and annotation of the desert horned lizard, Phrynosoma platyrhinos, provides insight into chromosomal rearrangements among reptiles.</title>
        <authorList>
            <person name="Koochekian N."/>
            <person name="Ascanio A."/>
            <person name="Farleigh K."/>
            <person name="Card D.C."/>
            <person name="Schield D.R."/>
            <person name="Castoe T.A."/>
            <person name="Jezkova T."/>
        </authorList>
    </citation>
    <scope>NUCLEOTIDE SEQUENCE [LARGE SCALE GENOMIC DNA]</scope>
    <source>
        <strain evidence="7">NK-2021</strain>
    </source>
</reference>
<evidence type="ECO:0000313" key="8">
    <source>
        <dbReference type="Proteomes" id="UP000826234"/>
    </source>
</evidence>
<dbReference type="EMBL" id="JAIPUX010005289">
    <property type="protein sequence ID" value="KAH0618331.1"/>
    <property type="molecule type" value="Genomic_DNA"/>
</dbReference>
<evidence type="ECO:0000259" key="6">
    <source>
        <dbReference type="PROSITE" id="PS50923"/>
    </source>
</evidence>
<dbReference type="SUPFAM" id="SSF57535">
    <property type="entry name" value="Complement control module/SCR domain"/>
    <property type="match status" value="2"/>
</dbReference>
<dbReference type="InterPro" id="IPR000436">
    <property type="entry name" value="Sushi_SCR_CCP_dom"/>
</dbReference>
<dbReference type="PANTHER" id="PTHR45785">
    <property type="entry name" value="COMPLEMENT FACTOR H-RELATED"/>
    <property type="match status" value="1"/>
</dbReference>
<organism evidence="7 8">
    <name type="scientific">Phrynosoma platyrhinos</name>
    <name type="common">Desert horned lizard</name>
    <dbReference type="NCBI Taxonomy" id="52577"/>
    <lineage>
        <taxon>Eukaryota</taxon>
        <taxon>Metazoa</taxon>
        <taxon>Chordata</taxon>
        <taxon>Craniata</taxon>
        <taxon>Vertebrata</taxon>
        <taxon>Euteleostomi</taxon>
        <taxon>Lepidosauria</taxon>
        <taxon>Squamata</taxon>
        <taxon>Bifurcata</taxon>
        <taxon>Unidentata</taxon>
        <taxon>Episquamata</taxon>
        <taxon>Toxicofera</taxon>
        <taxon>Iguania</taxon>
        <taxon>Phrynosomatidae</taxon>
        <taxon>Phrynosomatinae</taxon>
        <taxon>Phrynosoma</taxon>
    </lineage>
</organism>
<accession>A0ABQ7SLU4</accession>
<comment type="caution">
    <text evidence="7">The sequence shown here is derived from an EMBL/GenBank/DDBJ whole genome shotgun (WGS) entry which is preliminary data.</text>
</comment>
<feature type="region of interest" description="Disordered" evidence="5">
    <location>
        <begin position="1"/>
        <end position="20"/>
    </location>
</feature>
<keyword evidence="3" id="KW-1015">Disulfide bond</keyword>
<evidence type="ECO:0000256" key="1">
    <source>
        <dbReference type="ARBA" id="ARBA00022659"/>
    </source>
</evidence>
<evidence type="ECO:0000256" key="3">
    <source>
        <dbReference type="ARBA" id="ARBA00023157"/>
    </source>
</evidence>
<evidence type="ECO:0000313" key="7">
    <source>
        <dbReference type="EMBL" id="KAH0618331.1"/>
    </source>
</evidence>
<sequence>MCTKSRVGDNNTHSSVSSETCERPSEDNVVFDKTQSFFLFKETLHYECKDGFQTMKETIESDIQCTENGWDPKPLCLLFEMDSKLLDPKNTSLNLTFCSMFSLAIECDAPFLEHGSIQPRKDQYVNRDVVKFSCMRGYTRVGPEVAQCYHFGWSPQPPICKGIYFAKF</sequence>
<evidence type="ECO:0000256" key="2">
    <source>
        <dbReference type="ARBA" id="ARBA00022729"/>
    </source>
</evidence>
<dbReference type="SMART" id="SM00032">
    <property type="entry name" value="CCP"/>
    <property type="match status" value="2"/>
</dbReference>
<keyword evidence="1 4" id="KW-0768">Sushi</keyword>
<name>A0ABQ7SLU4_PHRPL</name>
<dbReference type="InterPro" id="IPR051503">
    <property type="entry name" value="ComplSys_Reg/VirEntry_Med"/>
</dbReference>
<comment type="caution">
    <text evidence="4">Lacks conserved residue(s) required for the propagation of feature annotation.</text>
</comment>
<dbReference type="Pfam" id="PF00084">
    <property type="entry name" value="Sushi"/>
    <property type="match status" value="2"/>
</dbReference>
<feature type="domain" description="Sushi" evidence="6">
    <location>
        <begin position="19"/>
        <end position="78"/>
    </location>
</feature>
<protein>
    <recommendedName>
        <fullName evidence="6">Sushi domain-containing protein</fullName>
    </recommendedName>
</protein>
<dbReference type="PANTHER" id="PTHR45785:SF7">
    <property type="entry name" value="COMPLEMENT FACTOR H"/>
    <property type="match status" value="1"/>
</dbReference>
<feature type="domain" description="Sushi" evidence="6">
    <location>
        <begin position="105"/>
        <end position="162"/>
    </location>
</feature>
<evidence type="ECO:0000256" key="4">
    <source>
        <dbReference type="PROSITE-ProRule" id="PRU00302"/>
    </source>
</evidence>